<dbReference type="Proteomes" id="UP000222106">
    <property type="component" value="Unassembled WGS sequence"/>
</dbReference>
<protein>
    <submittedName>
        <fullName evidence="2">TadE-like protein</fullName>
    </submittedName>
</protein>
<dbReference type="AlphaFoldDB" id="A0A2A9EPA2"/>
<accession>A0A2A9EPA2</accession>
<proteinExistence type="predicted"/>
<feature type="domain" description="TadE-like" evidence="1">
    <location>
        <begin position="2"/>
        <end position="39"/>
    </location>
</feature>
<sequence>MEFVLVSVLVVTIVTALLQLVLGLHVRNTLVDSASEGARHAALVGAGPAEGVARTRELVSLSLSPRYAREVSASQVQRGGVVLVRVEVSAPLPVLGLLGPSGVLNVSGHAVLEEPLG</sequence>
<name>A0A2A9EPA2_9MICO</name>
<evidence type="ECO:0000313" key="2">
    <source>
        <dbReference type="EMBL" id="PFG40613.1"/>
    </source>
</evidence>
<gene>
    <name evidence="2" type="ORF">ATJ97_3145</name>
</gene>
<dbReference type="EMBL" id="PDJI01000004">
    <property type="protein sequence ID" value="PFG40613.1"/>
    <property type="molecule type" value="Genomic_DNA"/>
</dbReference>
<reference evidence="2 3" key="1">
    <citation type="submission" date="2017-10" db="EMBL/GenBank/DDBJ databases">
        <title>Sequencing the genomes of 1000 actinobacteria strains.</title>
        <authorList>
            <person name="Klenk H.-P."/>
        </authorList>
    </citation>
    <scope>NUCLEOTIDE SEQUENCE [LARGE SCALE GENOMIC DNA]</scope>
    <source>
        <strain evidence="2 3">DSM 21838</strain>
    </source>
</reference>
<evidence type="ECO:0000313" key="3">
    <source>
        <dbReference type="Proteomes" id="UP000222106"/>
    </source>
</evidence>
<keyword evidence="3" id="KW-1185">Reference proteome</keyword>
<dbReference type="RefSeq" id="WP_245862607.1">
    <property type="nucleotide sequence ID" value="NZ_PDJI01000004.1"/>
</dbReference>
<organism evidence="2 3">
    <name type="scientific">Georgenia soli</name>
    <dbReference type="NCBI Taxonomy" id="638953"/>
    <lineage>
        <taxon>Bacteria</taxon>
        <taxon>Bacillati</taxon>
        <taxon>Actinomycetota</taxon>
        <taxon>Actinomycetes</taxon>
        <taxon>Micrococcales</taxon>
        <taxon>Bogoriellaceae</taxon>
        <taxon>Georgenia</taxon>
    </lineage>
</organism>
<dbReference type="Pfam" id="PF07811">
    <property type="entry name" value="TadE"/>
    <property type="match status" value="1"/>
</dbReference>
<evidence type="ECO:0000259" key="1">
    <source>
        <dbReference type="Pfam" id="PF07811"/>
    </source>
</evidence>
<comment type="caution">
    <text evidence="2">The sequence shown here is derived from an EMBL/GenBank/DDBJ whole genome shotgun (WGS) entry which is preliminary data.</text>
</comment>
<dbReference type="InterPro" id="IPR012495">
    <property type="entry name" value="TadE-like_dom"/>
</dbReference>